<accession>A0ABX0MXI3</accession>
<comment type="caution">
    <text evidence="1">The sequence shown here is derived from an EMBL/GenBank/DDBJ whole genome shotgun (WGS) entry which is preliminary data.</text>
</comment>
<evidence type="ECO:0000313" key="2">
    <source>
        <dbReference type="Proteomes" id="UP000610594"/>
    </source>
</evidence>
<proteinExistence type="predicted"/>
<protein>
    <submittedName>
        <fullName evidence="1">Uncharacterized protein</fullName>
    </submittedName>
</protein>
<organism evidence="1 2">
    <name type="scientific">Massilia genomosp. 1</name>
    <dbReference type="NCBI Taxonomy" id="2609280"/>
    <lineage>
        <taxon>Bacteria</taxon>
        <taxon>Pseudomonadati</taxon>
        <taxon>Pseudomonadota</taxon>
        <taxon>Betaproteobacteria</taxon>
        <taxon>Burkholderiales</taxon>
        <taxon>Oxalobacteraceae</taxon>
        <taxon>Telluria group</taxon>
        <taxon>Massilia</taxon>
    </lineage>
</organism>
<dbReference type="EMBL" id="WHJF01000050">
    <property type="protein sequence ID" value="NHZ64282.1"/>
    <property type="molecule type" value="Genomic_DNA"/>
</dbReference>
<keyword evidence="2" id="KW-1185">Reference proteome</keyword>
<reference evidence="1 2" key="1">
    <citation type="submission" date="2019-10" db="EMBL/GenBank/DDBJ databases">
        <title>Taxonomy of Antarctic Massilia spp.: description of Massilia rubra sp. nov., Massilia aquatica sp. nov., Massilia mucilaginosa sp. nov., Massilia frigida sp. nov. isolated from streams, lakes and regoliths.</title>
        <authorList>
            <person name="Holochova P."/>
            <person name="Sedlacek I."/>
            <person name="Kralova S."/>
            <person name="Maslanova I."/>
            <person name="Busse H.-J."/>
            <person name="Stankova E."/>
            <person name="Vrbovska V."/>
            <person name="Kovarovic V."/>
            <person name="Bartak M."/>
            <person name="Svec P."/>
            <person name="Pantucek R."/>
        </authorList>
    </citation>
    <scope>NUCLEOTIDE SEQUENCE [LARGE SCALE GENOMIC DNA]</scope>
    <source>
        <strain evidence="1 2">CCM 8694</strain>
    </source>
</reference>
<name>A0ABX0MXI3_9BURK</name>
<evidence type="ECO:0000313" key="1">
    <source>
        <dbReference type="EMBL" id="NHZ64282.1"/>
    </source>
</evidence>
<gene>
    <name evidence="1" type="ORF">F1735_18555</name>
</gene>
<sequence length="64" mass="7326">MLLSYPGIDKTSLELSPEVKEMINNGHKYKAMILHRKQTESCARSSELAVEEYIAEQRMAAKRT</sequence>
<dbReference type="RefSeq" id="WP_167238328.1">
    <property type="nucleotide sequence ID" value="NZ_WHJF01000050.1"/>
</dbReference>
<dbReference type="Proteomes" id="UP000610594">
    <property type="component" value="Unassembled WGS sequence"/>
</dbReference>